<reference evidence="1" key="2">
    <citation type="submission" date="2015-03" db="EMBL/GenBank/DDBJ databases">
        <authorList>
            <person name="Chow C.-E.T."/>
            <person name="Winget D.M."/>
            <person name="White R.A.III."/>
            <person name="Hallam S.J."/>
            <person name="Suttle C.A."/>
        </authorList>
    </citation>
    <scope>NUCLEOTIDE SEQUENCE</scope>
    <source>
        <strain evidence="1">Oxic1_1</strain>
    </source>
</reference>
<accession>A0A0F7L987</accession>
<protein>
    <submittedName>
        <fullName evidence="1">Uncharacterized protein</fullName>
    </submittedName>
</protein>
<reference evidence="1" key="1">
    <citation type="journal article" date="2015" name="Front. Microbiol.">
        <title>Combining genomic sequencing methods to explore viral diversity and reveal potential virus-host interactions.</title>
        <authorList>
            <person name="Chow C.E."/>
            <person name="Winget D.M."/>
            <person name="White R.A.III."/>
            <person name="Hallam S.J."/>
            <person name="Suttle C.A."/>
        </authorList>
    </citation>
    <scope>NUCLEOTIDE SEQUENCE</scope>
    <source>
        <strain evidence="1">Oxic1_1</strain>
    </source>
</reference>
<proteinExistence type="predicted"/>
<evidence type="ECO:0000313" key="1">
    <source>
        <dbReference type="EMBL" id="AKH47646.1"/>
    </source>
</evidence>
<name>A0A0F7L987_9VIRU</name>
<dbReference type="EMBL" id="KR029596">
    <property type="protein sequence ID" value="AKH47646.1"/>
    <property type="molecule type" value="Genomic_DNA"/>
</dbReference>
<sequence length="151" mass="16448">MNELIVNADGTVTTVGDAGSVSGIIADAVKASTIPEERDLEGVITKAEVVPDADTLMVEVSAEDLKTHAWRLPKVRLERLEQLRGVRNAKLDLIDTEIDKATKNQPGFSRTVANSEVEKQTLRDLPPAIVTHLDGLTNTDDMDVYVPTELE</sequence>
<organism evidence="1">
    <name type="scientific">uncultured marine virus</name>
    <dbReference type="NCBI Taxonomy" id="186617"/>
    <lineage>
        <taxon>Viruses</taxon>
        <taxon>environmental samples</taxon>
    </lineage>
</organism>